<comment type="caution">
    <text evidence="9">The sequence shown here is derived from an EMBL/GenBank/DDBJ whole genome shotgun (WGS) entry which is preliminary data.</text>
</comment>
<dbReference type="EMBL" id="QJTI01000016">
    <property type="protein sequence ID" value="PYF01929.1"/>
    <property type="molecule type" value="Genomic_DNA"/>
</dbReference>
<dbReference type="RefSeq" id="WP_110781468.1">
    <property type="nucleotide sequence ID" value="NZ_QJTI01000016.1"/>
</dbReference>
<evidence type="ECO:0000256" key="5">
    <source>
        <dbReference type="ARBA" id="ARBA00022989"/>
    </source>
</evidence>
<gene>
    <name evidence="9" type="ORF">BJ122_11661</name>
</gene>
<feature type="transmembrane region" description="Helical" evidence="7">
    <location>
        <begin position="115"/>
        <end position="142"/>
    </location>
</feature>
<dbReference type="SUPFAM" id="SSF161098">
    <property type="entry name" value="MetI-like"/>
    <property type="match status" value="1"/>
</dbReference>
<keyword evidence="6 7" id="KW-0472">Membrane</keyword>
<organism evidence="9 10">
    <name type="scientific">Rhodopseudomonas faecalis</name>
    <dbReference type="NCBI Taxonomy" id="99655"/>
    <lineage>
        <taxon>Bacteria</taxon>
        <taxon>Pseudomonadati</taxon>
        <taxon>Pseudomonadota</taxon>
        <taxon>Alphaproteobacteria</taxon>
        <taxon>Hyphomicrobiales</taxon>
        <taxon>Nitrobacteraceae</taxon>
        <taxon>Rhodopseudomonas</taxon>
    </lineage>
</organism>
<dbReference type="OrthoDB" id="9799271at2"/>
<dbReference type="PROSITE" id="PS50928">
    <property type="entry name" value="ABC_TM1"/>
    <property type="match status" value="1"/>
</dbReference>
<feature type="domain" description="ABC transmembrane type-1" evidence="8">
    <location>
        <begin position="60"/>
        <end position="240"/>
    </location>
</feature>
<reference evidence="9 10" key="1">
    <citation type="submission" date="2018-06" db="EMBL/GenBank/DDBJ databases">
        <title>Genomic Encyclopedia of Archaeal and Bacterial Type Strains, Phase II (KMG-II): from individual species to whole genera.</title>
        <authorList>
            <person name="Goeker M."/>
        </authorList>
    </citation>
    <scope>NUCLEOTIDE SEQUENCE [LARGE SCALE GENOMIC DNA]</scope>
    <source>
        <strain evidence="9 10">JCM 11668</strain>
    </source>
</reference>
<dbReference type="Proteomes" id="UP000248148">
    <property type="component" value="Unassembled WGS sequence"/>
</dbReference>
<evidence type="ECO:0000313" key="9">
    <source>
        <dbReference type="EMBL" id="PYF01929.1"/>
    </source>
</evidence>
<comment type="similarity">
    <text evidence="7">Belongs to the binding-protein-dependent transport system permease family.</text>
</comment>
<keyword evidence="4 7" id="KW-0812">Transmembrane</keyword>
<proteinExistence type="inferred from homology"/>
<dbReference type="Gene3D" id="1.10.3720.10">
    <property type="entry name" value="MetI-like"/>
    <property type="match status" value="1"/>
</dbReference>
<evidence type="ECO:0000256" key="7">
    <source>
        <dbReference type="RuleBase" id="RU363032"/>
    </source>
</evidence>
<keyword evidence="10" id="KW-1185">Reference proteome</keyword>
<feature type="transmembrane region" description="Helical" evidence="7">
    <location>
        <begin position="87"/>
        <end position="109"/>
    </location>
</feature>
<name>A0A318TQK8_9BRAD</name>
<evidence type="ECO:0000256" key="2">
    <source>
        <dbReference type="ARBA" id="ARBA00022448"/>
    </source>
</evidence>
<keyword evidence="2 7" id="KW-0813">Transport</keyword>
<dbReference type="AlphaFoldDB" id="A0A318TQK8"/>
<protein>
    <submittedName>
        <fullName evidence="9">NitT/TauT family transport system permease protein</fullName>
    </submittedName>
</protein>
<dbReference type="GO" id="GO:0055085">
    <property type="term" value="P:transmembrane transport"/>
    <property type="evidence" value="ECO:0007669"/>
    <property type="project" value="InterPro"/>
</dbReference>
<sequence>MTGWRRRAAALIWPTLGIAALLMVWALVHHAYGALVMPSLADTAAALQRIAASGTLINALSSTLLHAVGGVLLGISTGFALGLAGGLIVPLGAALAPIASIILAIPPIVWVVLSFLWFGVGGLGALITVAITTMPVIFAATLQGYRARDPLLAEMATVFRLPWRSRLFRITLPGLATVLAPALTTAIAISWKVALTAEVLGDGSGIGGRFAEARAHLDLAEAMAWIALVACLVLVVDKISLGSLRHWLQRAQPASPSALIEQPARCAAPPAATERRC</sequence>
<dbReference type="InterPro" id="IPR000515">
    <property type="entry name" value="MetI-like"/>
</dbReference>
<evidence type="ECO:0000256" key="3">
    <source>
        <dbReference type="ARBA" id="ARBA00022475"/>
    </source>
</evidence>
<keyword evidence="5 7" id="KW-1133">Transmembrane helix</keyword>
<feature type="transmembrane region" description="Helical" evidence="7">
    <location>
        <begin position="170"/>
        <end position="191"/>
    </location>
</feature>
<evidence type="ECO:0000313" key="10">
    <source>
        <dbReference type="Proteomes" id="UP000248148"/>
    </source>
</evidence>
<dbReference type="PANTHER" id="PTHR30151:SF0">
    <property type="entry name" value="ABC TRANSPORTER PERMEASE PROTEIN MJ0413-RELATED"/>
    <property type="match status" value="1"/>
</dbReference>
<dbReference type="InterPro" id="IPR035906">
    <property type="entry name" value="MetI-like_sf"/>
</dbReference>
<comment type="subcellular location">
    <subcellularLocation>
        <location evidence="1 7">Cell membrane</location>
        <topology evidence="1 7">Multi-pass membrane protein</topology>
    </subcellularLocation>
</comment>
<dbReference type="PANTHER" id="PTHR30151">
    <property type="entry name" value="ALKANE SULFONATE ABC TRANSPORTER-RELATED, MEMBRANE SUBUNIT"/>
    <property type="match status" value="1"/>
</dbReference>
<evidence type="ECO:0000256" key="6">
    <source>
        <dbReference type="ARBA" id="ARBA00023136"/>
    </source>
</evidence>
<dbReference type="GO" id="GO:0005886">
    <property type="term" value="C:plasma membrane"/>
    <property type="evidence" value="ECO:0007669"/>
    <property type="project" value="UniProtKB-SubCell"/>
</dbReference>
<evidence type="ECO:0000259" key="8">
    <source>
        <dbReference type="PROSITE" id="PS50928"/>
    </source>
</evidence>
<dbReference type="CDD" id="cd06261">
    <property type="entry name" value="TM_PBP2"/>
    <property type="match status" value="1"/>
</dbReference>
<keyword evidence="3" id="KW-1003">Cell membrane</keyword>
<feature type="transmembrane region" description="Helical" evidence="7">
    <location>
        <begin position="222"/>
        <end position="241"/>
    </location>
</feature>
<dbReference type="Pfam" id="PF00528">
    <property type="entry name" value="BPD_transp_1"/>
    <property type="match status" value="1"/>
</dbReference>
<evidence type="ECO:0000256" key="4">
    <source>
        <dbReference type="ARBA" id="ARBA00022692"/>
    </source>
</evidence>
<evidence type="ECO:0000256" key="1">
    <source>
        <dbReference type="ARBA" id="ARBA00004651"/>
    </source>
</evidence>
<accession>A0A318TQK8</accession>